<dbReference type="EMBL" id="CM044701">
    <property type="protein sequence ID" value="KAI5682285.1"/>
    <property type="molecule type" value="Genomic_DNA"/>
</dbReference>
<protein>
    <submittedName>
        <fullName evidence="1">Uncharacterized protein</fullName>
    </submittedName>
</protein>
<proteinExistence type="predicted"/>
<sequence length="320" mass="34746">MMDVSLVVSSCHMSVSEDLSSSCEFSSVPPESSSNDIGDCYVNDLGDCVTKLLNIRSEEKLTCVIVPSLDDSNNGNTFKEGDFKDSSDIELAKFTSDKHLAKCATFPCAGKGKSAVSAEISDGQARSKDNLTAENETQSGDGEFSNIPYSRSISLPDRAFICLPVLDHFSFPVMDLPMETPLKLISAMKGSREKLGAPPRKLTVKWAPDVYDPLPTAESHLPINRPQRHKNDKRNGKNKQRGGGKASRGNKGKDKKQSRKCAGSSNRGFKSLDKEDKVTCSSEPQATIVDFDAGNTDPFCGHSFLKKSVTQLHFPVAEAT</sequence>
<reference evidence="2" key="1">
    <citation type="journal article" date="2023" name="Nat. Plants">
        <title>Single-cell RNA sequencing provides a high-resolution roadmap for understanding the multicellular compartmentation of specialized metabolism.</title>
        <authorList>
            <person name="Sun S."/>
            <person name="Shen X."/>
            <person name="Li Y."/>
            <person name="Li Y."/>
            <person name="Wang S."/>
            <person name="Li R."/>
            <person name="Zhang H."/>
            <person name="Shen G."/>
            <person name="Guo B."/>
            <person name="Wei J."/>
            <person name="Xu J."/>
            <person name="St-Pierre B."/>
            <person name="Chen S."/>
            <person name="Sun C."/>
        </authorList>
    </citation>
    <scope>NUCLEOTIDE SEQUENCE [LARGE SCALE GENOMIC DNA]</scope>
</reference>
<accession>A0ACC0CBM9</accession>
<dbReference type="Proteomes" id="UP001060085">
    <property type="component" value="Linkage Group LG01"/>
</dbReference>
<keyword evidence="2" id="KW-1185">Reference proteome</keyword>
<evidence type="ECO:0000313" key="2">
    <source>
        <dbReference type="Proteomes" id="UP001060085"/>
    </source>
</evidence>
<gene>
    <name evidence="1" type="ORF">M9H77_03513</name>
</gene>
<organism evidence="1 2">
    <name type="scientific">Catharanthus roseus</name>
    <name type="common">Madagascar periwinkle</name>
    <name type="synonym">Vinca rosea</name>
    <dbReference type="NCBI Taxonomy" id="4058"/>
    <lineage>
        <taxon>Eukaryota</taxon>
        <taxon>Viridiplantae</taxon>
        <taxon>Streptophyta</taxon>
        <taxon>Embryophyta</taxon>
        <taxon>Tracheophyta</taxon>
        <taxon>Spermatophyta</taxon>
        <taxon>Magnoliopsida</taxon>
        <taxon>eudicotyledons</taxon>
        <taxon>Gunneridae</taxon>
        <taxon>Pentapetalae</taxon>
        <taxon>asterids</taxon>
        <taxon>lamiids</taxon>
        <taxon>Gentianales</taxon>
        <taxon>Apocynaceae</taxon>
        <taxon>Rauvolfioideae</taxon>
        <taxon>Vinceae</taxon>
        <taxon>Catharanthinae</taxon>
        <taxon>Catharanthus</taxon>
    </lineage>
</organism>
<name>A0ACC0CBM9_CATRO</name>
<comment type="caution">
    <text evidence="1">The sequence shown here is derived from an EMBL/GenBank/DDBJ whole genome shotgun (WGS) entry which is preliminary data.</text>
</comment>
<evidence type="ECO:0000313" key="1">
    <source>
        <dbReference type="EMBL" id="KAI5682285.1"/>
    </source>
</evidence>